<feature type="transmembrane region" description="Helical" evidence="2">
    <location>
        <begin position="175"/>
        <end position="194"/>
    </location>
</feature>
<name>A0ABV4UJY7_9MICC</name>
<evidence type="ECO:0000313" key="3">
    <source>
        <dbReference type="EMBL" id="MFB0833899.1"/>
    </source>
</evidence>
<proteinExistence type="predicted"/>
<gene>
    <name evidence="3" type="ORF">ACETWP_04795</name>
</gene>
<keyword evidence="4" id="KW-1185">Reference proteome</keyword>
<dbReference type="RefSeq" id="WP_373971077.1">
    <property type="nucleotide sequence ID" value="NZ_JBHDLJ010000003.1"/>
</dbReference>
<feature type="region of interest" description="Disordered" evidence="1">
    <location>
        <begin position="529"/>
        <end position="548"/>
    </location>
</feature>
<feature type="transmembrane region" description="Helical" evidence="2">
    <location>
        <begin position="318"/>
        <end position="336"/>
    </location>
</feature>
<feature type="transmembrane region" description="Helical" evidence="2">
    <location>
        <begin position="54"/>
        <end position="72"/>
    </location>
</feature>
<dbReference type="GO" id="GO:0016874">
    <property type="term" value="F:ligase activity"/>
    <property type="evidence" value="ECO:0007669"/>
    <property type="project" value="UniProtKB-KW"/>
</dbReference>
<feature type="transmembrane region" description="Helical" evidence="2">
    <location>
        <begin position="253"/>
        <end position="271"/>
    </location>
</feature>
<dbReference type="Proteomes" id="UP001575652">
    <property type="component" value="Unassembled WGS sequence"/>
</dbReference>
<feature type="compositionally biased region" description="Basic residues" evidence="1">
    <location>
        <begin position="641"/>
        <end position="651"/>
    </location>
</feature>
<comment type="caution">
    <text evidence="3">The sequence shown here is derived from an EMBL/GenBank/DDBJ whole genome shotgun (WGS) entry which is preliminary data.</text>
</comment>
<organism evidence="3 4">
    <name type="scientific">Arthrobacter halodurans</name>
    <dbReference type="NCBI Taxonomy" id="516699"/>
    <lineage>
        <taxon>Bacteria</taxon>
        <taxon>Bacillati</taxon>
        <taxon>Actinomycetota</taxon>
        <taxon>Actinomycetes</taxon>
        <taxon>Micrococcales</taxon>
        <taxon>Micrococcaceae</taxon>
        <taxon>Arthrobacter</taxon>
    </lineage>
</organism>
<feature type="region of interest" description="Disordered" evidence="1">
    <location>
        <begin position="592"/>
        <end position="622"/>
    </location>
</feature>
<feature type="transmembrane region" description="Helical" evidence="2">
    <location>
        <begin position="441"/>
        <end position="467"/>
    </location>
</feature>
<feature type="transmembrane region" description="Helical" evidence="2">
    <location>
        <begin position="201"/>
        <end position="224"/>
    </location>
</feature>
<keyword evidence="2" id="KW-0472">Membrane</keyword>
<sequence length="669" mass="71226">MSAPTAVALARADEATPVRPAHAAARPVRPAHASAAARPRPWRRFRARARDSDALWLGGFLAAAAAVLAVLLPYPGPTAAVLAVGFVAWRGWVAGPERSVGVGVCGALLVVSFLPPLHTALPGWLGPAAGSAWLLAFAFRRPFLPPWRTGAWTLVALLLLGMLAGVLWWEVTVSRLALAVSGFLVLLTLGAGKANAAERRWILATLGFVGVVAAVACSLETFVLRRTLFPPEEGEDPRIHPLLEGTVRGEATFGHPLVAGFAMLVAFGVVLTARNRWFVKAPLLALLAVGILACGSTSVYAAAVVVGGLWLVTAVHRRWVTVWMGLAVGTGVWIYFNQRLFEPVSADVSGTNAAHRLNSLVGMPRLVELRPPGQALLGTGWGSERFNYGNDYLINDNFFAVDNQFASVLMSAGTVGLLLFVGGLAWILVHAERRMLPLLGGALMMFASFDVLLWATTGAALVVLLSISSAAPRPGGRGAPCAERADGLARVDAQARARSAAALRRRAAADRVAARAGLRRPGVFPRRRLPDGRFPVRPAEDPCFDTQGMRRPGVFPRGIFAAWYPAPAGEDQWADTEGMRVAGVFPRRRFPERDFPVPHGAAGPARAKPGPAPRRASPPDDAVFAYPLRPLVGLRAARANARTRRRGRHAGPKVPAAQPDVVPDALPVE</sequence>
<accession>A0ABV4UJY7</accession>
<keyword evidence="2" id="KW-0812">Transmembrane</keyword>
<dbReference type="EMBL" id="JBHDLJ010000003">
    <property type="protein sequence ID" value="MFB0833899.1"/>
    <property type="molecule type" value="Genomic_DNA"/>
</dbReference>
<reference evidence="3 4" key="1">
    <citation type="submission" date="2024-09" db="EMBL/GenBank/DDBJ databases">
        <authorList>
            <person name="Salinas-Garcia M.A."/>
            <person name="Prieme A."/>
        </authorList>
    </citation>
    <scope>NUCLEOTIDE SEQUENCE [LARGE SCALE GENOMIC DNA]</scope>
    <source>
        <strain evidence="3 4">DSM 21081</strain>
    </source>
</reference>
<feature type="transmembrane region" description="Helical" evidence="2">
    <location>
        <begin position="408"/>
        <end position="429"/>
    </location>
</feature>
<evidence type="ECO:0000256" key="2">
    <source>
        <dbReference type="SAM" id="Phobius"/>
    </source>
</evidence>
<keyword evidence="3" id="KW-0436">Ligase</keyword>
<evidence type="ECO:0000256" key="1">
    <source>
        <dbReference type="SAM" id="MobiDB-lite"/>
    </source>
</evidence>
<feature type="transmembrane region" description="Helical" evidence="2">
    <location>
        <begin position="283"/>
        <end position="312"/>
    </location>
</feature>
<feature type="region of interest" description="Disordered" evidence="1">
    <location>
        <begin position="637"/>
        <end position="669"/>
    </location>
</feature>
<feature type="transmembrane region" description="Helical" evidence="2">
    <location>
        <begin position="151"/>
        <end position="169"/>
    </location>
</feature>
<feature type="transmembrane region" description="Helical" evidence="2">
    <location>
        <begin position="123"/>
        <end position="139"/>
    </location>
</feature>
<keyword evidence="2" id="KW-1133">Transmembrane helix</keyword>
<protein>
    <submittedName>
        <fullName evidence="3">O-antigen ligase family protein</fullName>
    </submittedName>
</protein>
<evidence type="ECO:0000313" key="4">
    <source>
        <dbReference type="Proteomes" id="UP001575652"/>
    </source>
</evidence>
<feature type="compositionally biased region" description="Low complexity" evidence="1">
    <location>
        <begin position="597"/>
        <end position="615"/>
    </location>
</feature>